<protein>
    <submittedName>
        <fullName evidence="1">Uncharacterized protein</fullName>
    </submittedName>
</protein>
<sequence>MGCVGSKVQDEVAVLRCRQGKRYLKRAMKSHNALAIAHADYITALKTTGAAFRKFAEFEFKQQQHLSASPPSSDTEASSSSRIETSKSTSFRQMAYQNTPFPSKTVIVSPLPPMAYQNTPFVSDRVVLSPVRMMAHQTTPFGSETVVVSPPRSPDDQRSWNGYFNYQDYLYNDAPPAGVNSNTPATSSQEEPASYQYPPPSPPPPIFSSGWEWLDLFRAAPMSMHFQEPRRYKHEDSKQVVEEEEIPALEVEGTPPREKKGEQKDEIEEVKADERNHVTVENDNLKEVEPEEHQKENLEELSHKDEIRSLTPSKLEPEEMFTKKDLDPTATNIFRKSRNMLELLTEIDVQFSKAFESGKNVSKVLEASKIHYYSSFGDLRGLADHSSRFLSSVSRGYWSPRTPLSSISSSSTSTSTSEDSTAEDPGLLGSHASTLDKLYAWEKKLYKEVKGLESSNIEFERKCRRLQTLLDKGEGDEKIERARASRKALETEVIVAGQAMDETVSAIRNLIDDELYPQLLQLIEGSTTMWKEMCACHQHQRDAVAFLHIPDEHALETTSYAQRQVTLELQSALDTWQSNFSAVVSIQREYIRNLNMWLSISLFRPDRESMQRAASLPTKATPRIYHLCQQWKQALDKLPDKKVVNALKQFSEIVRRIVRLHDDEYFIKKKLDSLTKDVSKKIQALRIAERKHGDPVAVKKENSANEHFAIRGPLDDQREELERLRRRVEQEQEKYNQAVRETRSSTLRGLKEGLPELFEALSDFATECAQKYQSLYSQAKNGKLAL</sequence>
<dbReference type="EMBL" id="CM055096">
    <property type="protein sequence ID" value="KAJ7556520.1"/>
    <property type="molecule type" value="Genomic_DNA"/>
</dbReference>
<proteinExistence type="predicted"/>
<accession>A0ACC2DQW7</accession>
<name>A0ACC2DQW7_DIPCM</name>
<dbReference type="Proteomes" id="UP001162992">
    <property type="component" value="Chromosome 5"/>
</dbReference>
<comment type="caution">
    <text evidence="1">The sequence shown here is derived from an EMBL/GenBank/DDBJ whole genome shotgun (WGS) entry which is preliminary data.</text>
</comment>
<organism evidence="1 2">
    <name type="scientific">Diphasiastrum complanatum</name>
    <name type="common">Issler's clubmoss</name>
    <name type="synonym">Lycopodium complanatum</name>
    <dbReference type="NCBI Taxonomy" id="34168"/>
    <lineage>
        <taxon>Eukaryota</taxon>
        <taxon>Viridiplantae</taxon>
        <taxon>Streptophyta</taxon>
        <taxon>Embryophyta</taxon>
        <taxon>Tracheophyta</taxon>
        <taxon>Lycopodiopsida</taxon>
        <taxon>Lycopodiales</taxon>
        <taxon>Lycopodiaceae</taxon>
        <taxon>Lycopodioideae</taxon>
        <taxon>Diphasiastrum</taxon>
    </lineage>
</organism>
<evidence type="ECO:0000313" key="1">
    <source>
        <dbReference type="EMBL" id="KAJ7556520.1"/>
    </source>
</evidence>
<reference evidence="2" key="1">
    <citation type="journal article" date="2024" name="Proc. Natl. Acad. Sci. U.S.A.">
        <title>Extraordinary preservation of gene collinearity over three hundred million years revealed in homosporous lycophytes.</title>
        <authorList>
            <person name="Li C."/>
            <person name="Wickell D."/>
            <person name="Kuo L.Y."/>
            <person name="Chen X."/>
            <person name="Nie B."/>
            <person name="Liao X."/>
            <person name="Peng D."/>
            <person name="Ji J."/>
            <person name="Jenkins J."/>
            <person name="Williams M."/>
            <person name="Shu S."/>
            <person name="Plott C."/>
            <person name="Barry K."/>
            <person name="Rajasekar S."/>
            <person name="Grimwood J."/>
            <person name="Han X."/>
            <person name="Sun S."/>
            <person name="Hou Z."/>
            <person name="He W."/>
            <person name="Dai G."/>
            <person name="Sun C."/>
            <person name="Schmutz J."/>
            <person name="Leebens-Mack J.H."/>
            <person name="Li F.W."/>
            <person name="Wang L."/>
        </authorList>
    </citation>
    <scope>NUCLEOTIDE SEQUENCE [LARGE SCALE GENOMIC DNA]</scope>
    <source>
        <strain evidence="2">cv. PW_Plant_1</strain>
    </source>
</reference>
<evidence type="ECO:0000313" key="2">
    <source>
        <dbReference type="Proteomes" id="UP001162992"/>
    </source>
</evidence>
<keyword evidence="2" id="KW-1185">Reference proteome</keyword>
<gene>
    <name evidence="1" type="ORF">O6H91_05G087100</name>
</gene>